<dbReference type="PROSITE" id="PS00211">
    <property type="entry name" value="ABC_TRANSPORTER_1"/>
    <property type="match status" value="1"/>
</dbReference>
<dbReference type="InterPro" id="IPR003593">
    <property type="entry name" value="AAA+_ATPase"/>
</dbReference>
<dbReference type="Proteomes" id="UP000190460">
    <property type="component" value="Unassembled WGS sequence"/>
</dbReference>
<dbReference type="InterPro" id="IPR017871">
    <property type="entry name" value="ABC_transporter-like_CS"/>
</dbReference>
<dbReference type="GO" id="GO:0005524">
    <property type="term" value="F:ATP binding"/>
    <property type="evidence" value="ECO:0007669"/>
    <property type="project" value="UniProtKB-KW"/>
</dbReference>
<evidence type="ECO:0000313" key="6">
    <source>
        <dbReference type="EMBL" id="SKA70430.1"/>
    </source>
</evidence>
<evidence type="ECO:0000313" key="7">
    <source>
        <dbReference type="Proteomes" id="UP000190460"/>
    </source>
</evidence>
<reference evidence="6 7" key="1">
    <citation type="submission" date="2017-02" db="EMBL/GenBank/DDBJ databases">
        <authorList>
            <person name="Peterson S.W."/>
        </authorList>
    </citation>
    <scope>NUCLEOTIDE SEQUENCE [LARGE SCALE GENOMIC DNA]</scope>
    <source>
        <strain evidence="6 7">ATCC 49788</strain>
    </source>
</reference>
<evidence type="ECO:0000256" key="3">
    <source>
        <dbReference type="ARBA" id="ARBA00022840"/>
    </source>
</evidence>
<evidence type="ECO:0000259" key="5">
    <source>
        <dbReference type="PROSITE" id="PS50893"/>
    </source>
</evidence>
<name>A0A1T4VZI9_9GAMM</name>
<dbReference type="EMBL" id="FUYB01000002">
    <property type="protein sequence ID" value="SKA70430.1"/>
    <property type="molecule type" value="Genomic_DNA"/>
</dbReference>
<comment type="similarity">
    <text evidence="4">Belongs to the ABC transporter superfamily. Macrolide exporter (TC 3.A.1.122) family.</text>
</comment>
<dbReference type="GO" id="GO:0016887">
    <property type="term" value="F:ATP hydrolysis activity"/>
    <property type="evidence" value="ECO:0007669"/>
    <property type="project" value="InterPro"/>
</dbReference>
<dbReference type="STRING" id="92487.SAMN02745130_00729"/>
<evidence type="ECO:0000256" key="2">
    <source>
        <dbReference type="ARBA" id="ARBA00022741"/>
    </source>
</evidence>
<gene>
    <name evidence="6" type="ORF">SAMN02745130_00729</name>
</gene>
<dbReference type="OrthoDB" id="9802264at2"/>
<protein>
    <submittedName>
        <fullName evidence="6">Putative ABC transport system ATP-binding protein</fullName>
    </submittedName>
</protein>
<dbReference type="PROSITE" id="PS50893">
    <property type="entry name" value="ABC_TRANSPORTER_2"/>
    <property type="match status" value="1"/>
</dbReference>
<evidence type="ECO:0000256" key="4">
    <source>
        <dbReference type="ARBA" id="ARBA00038388"/>
    </source>
</evidence>
<dbReference type="RefSeq" id="WP_078921203.1">
    <property type="nucleotide sequence ID" value="NZ_FUYB01000002.1"/>
</dbReference>
<dbReference type="GO" id="GO:1902495">
    <property type="term" value="C:transmembrane transporter complex"/>
    <property type="evidence" value="ECO:0007669"/>
    <property type="project" value="UniProtKB-ARBA"/>
</dbReference>
<dbReference type="CDD" id="cd03255">
    <property type="entry name" value="ABC_MJ0796_LolCDE_FtsE"/>
    <property type="match status" value="1"/>
</dbReference>
<dbReference type="SMART" id="SM00382">
    <property type="entry name" value="AAA"/>
    <property type="match status" value="1"/>
</dbReference>
<dbReference type="SUPFAM" id="SSF52540">
    <property type="entry name" value="P-loop containing nucleoside triphosphate hydrolases"/>
    <property type="match status" value="1"/>
</dbReference>
<dbReference type="Pfam" id="PF00005">
    <property type="entry name" value="ABC_tran"/>
    <property type="match status" value="1"/>
</dbReference>
<proteinExistence type="inferred from homology"/>
<accession>A0A1T4VZI9</accession>
<keyword evidence="1" id="KW-0813">Transport</keyword>
<sequence length="228" mass="24982">MLSAYHLHYTYPEAGQLHSVLHDVSLELKHGEQVALVGSSGSGKSTLLNLLGGLDQPAAGQIFLNGQELTALKEPALTVLRRQQIGFIYQQFNLIPTLTVAENIVLPLSLLSIPAAQQQERLAFWLNAIHLPTRARVFPDQLSGGEQQRVAIARALIHQPALVLADEPTGNLDAKTGQLILDLLFNLAKQLQQTLLVVTHSKTVAERAERILVLQEGVLQTHPNDLAW</sequence>
<dbReference type="InterPro" id="IPR027417">
    <property type="entry name" value="P-loop_NTPase"/>
</dbReference>
<keyword evidence="2" id="KW-0547">Nucleotide-binding</keyword>
<dbReference type="AlphaFoldDB" id="A0A1T4VZI9"/>
<dbReference type="GO" id="GO:0022857">
    <property type="term" value="F:transmembrane transporter activity"/>
    <property type="evidence" value="ECO:0007669"/>
    <property type="project" value="TreeGrafter"/>
</dbReference>
<evidence type="ECO:0000256" key="1">
    <source>
        <dbReference type="ARBA" id="ARBA00022448"/>
    </source>
</evidence>
<dbReference type="InterPro" id="IPR003439">
    <property type="entry name" value="ABC_transporter-like_ATP-bd"/>
</dbReference>
<dbReference type="FunFam" id="3.40.50.300:FF:000032">
    <property type="entry name" value="Export ABC transporter ATP-binding protein"/>
    <property type="match status" value="1"/>
</dbReference>
<keyword evidence="7" id="KW-1185">Reference proteome</keyword>
<dbReference type="InterPro" id="IPR017911">
    <property type="entry name" value="MacB-like_ATP-bd"/>
</dbReference>
<feature type="domain" description="ABC transporter" evidence="5">
    <location>
        <begin position="2"/>
        <end position="226"/>
    </location>
</feature>
<dbReference type="InterPro" id="IPR015854">
    <property type="entry name" value="ABC_transpr_LolD-like"/>
</dbReference>
<keyword evidence="3 6" id="KW-0067">ATP-binding</keyword>
<dbReference type="PANTHER" id="PTHR24220:SF659">
    <property type="entry name" value="TRANSPORTER, PUTATIVE-RELATED"/>
    <property type="match status" value="1"/>
</dbReference>
<dbReference type="PANTHER" id="PTHR24220">
    <property type="entry name" value="IMPORT ATP-BINDING PROTEIN"/>
    <property type="match status" value="1"/>
</dbReference>
<dbReference type="GO" id="GO:0005886">
    <property type="term" value="C:plasma membrane"/>
    <property type="evidence" value="ECO:0007669"/>
    <property type="project" value="TreeGrafter"/>
</dbReference>
<organism evidence="6 7">
    <name type="scientific">Thiothrix eikelboomii</name>
    <dbReference type="NCBI Taxonomy" id="92487"/>
    <lineage>
        <taxon>Bacteria</taxon>
        <taxon>Pseudomonadati</taxon>
        <taxon>Pseudomonadota</taxon>
        <taxon>Gammaproteobacteria</taxon>
        <taxon>Thiotrichales</taxon>
        <taxon>Thiotrichaceae</taxon>
        <taxon>Thiothrix</taxon>
    </lineage>
</organism>
<dbReference type="Gene3D" id="3.40.50.300">
    <property type="entry name" value="P-loop containing nucleotide triphosphate hydrolases"/>
    <property type="match status" value="1"/>
</dbReference>